<evidence type="ECO:0000313" key="2">
    <source>
        <dbReference type="Proteomes" id="UP001186944"/>
    </source>
</evidence>
<dbReference type="Proteomes" id="UP001186944">
    <property type="component" value="Unassembled WGS sequence"/>
</dbReference>
<dbReference type="PANTHER" id="PTHR46704">
    <property type="entry name" value="CXC DOMAIN-CONTAINING PROTEIN-RELATED"/>
    <property type="match status" value="1"/>
</dbReference>
<dbReference type="PANTHER" id="PTHR46704:SF1">
    <property type="entry name" value="TELOMERE LENGTH REGULATION PROTEIN TEL2 HOMOLOG"/>
    <property type="match status" value="1"/>
</dbReference>
<reference evidence="1" key="1">
    <citation type="submission" date="2019-08" db="EMBL/GenBank/DDBJ databases">
        <title>The improved chromosome-level genome for the pearl oyster Pinctada fucata martensii using PacBio sequencing and Hi-C.</title>
        <authorList>
            <person name="Zheng Z."/>
        </authorList>
    </citation>
    <scope>NUCLEOTIDE SEQUENCE</scope>
    <source>
        <strain evidence="1">ZZ-2019</strain>
        <tissue evidence="1">Adductor muscle</tissue>
    </source>
</reference>
<name>A0AA89C3Z7_PINIB</name>
<dbReference type="EMBL" id="VSWD01000001">
    <property type="protein sequence ID" value="KAK3108129.1"/>
    <property type="molecule type" value="Genomic_DNA"/>
</dbReference>
<gene>
    <name evidence="1" type="ORF">FSP39_001706</name>
</gene>
<proteinExistence type="predicted"/>
<evidence type="ECO:0000313" key="1">
    <source>
        <dbReference type="EMBL" id="KAK3108129.1"/>
    </source>
</evidence>
<comment type="caution">
    <text evidence="1">The sequence shown here is derived from an EMBL/GenBank/DDBJ whole genome shotgun (WGS) entry which is preliminary data.</text>
</comment>
<sequence>MSGKTRVCHGKGSTKEGYVNPEILFRRALLLSNLRPDVSSQSVLSYPVGPLPVSIFHEDGSLRKTNKAEFASQLYSMVRKDASFPHFDGPEVFVRDAMGLVQALYTKNSKTFGDLATTYVQSLLSCVRQFDEVADVYDRYDIEFSIKSTERKMRAQRTNCTKIYQVLEIRCLPDWKKFLSVEENKKSLVSFLGNYILKMLPSTEKLPQGKSLYVVGAFDNPETVKVVSNDGITECTELESNQEEADTRIILQIVFADSKFTDSGTRGRIVVQSCDTDVIVLCCHFFGKLCSTDELWVFKGHGHFLPEATKLVPIHEIHEVLTGNVVNVLPVVHALTECDTLSSCYCVGKKSVFKALIQNESTEIVSGLKNIDDNDAFMNHCRKFVAKLYDVKSKFKDHHDDLNSLRYKLATTKESSLARLPPPEVAFIEHVERTRLQAIIWLNADKAKAQLPVCTEHGWHIDNGNISPIPFRGSMSSDVLNELICKCKGKSKCSGECICHSRRFPCTELCLCGGGDLCCNTQTHNLGLVYEEQNNESEREDGSLD</sequence>
<protein>
    <recommendedName>
        <fullName evidence="3">Tesmin/TSO1-like CXC domain-containing protein</fullName>
    </recommendedName>
</protein>
<keyword evidence="2" id="KW-1185">Reference proteome</keyword>
<accession>A0AA89C3Z7</accession>
<organism evidence="1 2">
    <name type="scientific">Pinctada imbricata</name>
    <name type="common">Atlantic pearl-oyster</name>
    <name type="synonym">Pinctada martensii</name>
    <dbReference type="NCBI Taxonomy" id="66713"/>
    <lineage>
        <taxon>Eukaryota</taxon>
        <taxon>Metazoa</taxon>
        <taxon>Spiralia</taxon>
        <taxon>Lophotrochozoa</taxon>
        <taxon>Mollusca</taxon>
        <taxon>Bivalvia</taxon>
        <taxon>Autobranchia</taxon>
        <taxon>Pteriomorphia</taxon>
        <taxon>Pterioida</taxon>
        <taxon>Pterioidea</taxon>
        <taxon>Pteriidae</taxon>
        <taxon>Pinctada</taxon>
    </lineage>
</organism>
<evidence type="ECO:0008006" key="3">
    <source>
        <dbReference type="Google" id="ProtNLM"/>
    </source>
</evidence>
<dbReference type="AlphaFoldDB" id="A0AA89C3Z7"/>